<organism evidence="2 3">
    <name type="scientific">Roseateles agri</name>
    <dbReference type="NCBI Taxonomy" id="3098619"/>
    <lineage>
        <taxon>Bacteria</taxon>
        <taxon>Pseudomonadati</taxon>
        <taxon>Pseudomonadota</taxon>
        <taxon>Betaproteobacteria</taxon>
        <taxon>Burkholderiales</taxon>
        <taxon>Sphaerotilaceae</taxon>
        <taxon>Roseateles</taxon>
    </lineage>
</organism>
<feature type="region of interest" description="Disordered" evidence="1">
    <location>
        <begin position="1"/>
        <end position="70"/>
    </location>
</feature>
<evidence type="ECO:0000313" key="2">
    <source>
        <dbReference type="EMBL" id="MDY0747944.1"/>
    </source>
</evidence>
<accession>A0ABU5DRS7</accession>
<feature type="compositionally biased region" description="Polar residues" evidence="1">
    <location>
        <begin position="193"/>
        <end position="210"/>
    </location>
</feature>
<protein>
    <submittedName>
        <fullName evidence="2">Uncharacterized protein</fullName>
    </submittedName>
</protein>
<sequence>MGADANDLDGKGGSEQAPGNSERRDVAGGDASMGGAPAPADDEELPILDDWLTPDEIDSTGDLGNDEDDLDHDAARWDAVAASPGIAVLLAGIQSSLRGLAAFARESTRHSLDEPTSDAEWRRLGNAALGLMPIDEPGQAYRLDSASADSLNAAGENSGRGGFGSSLDAGLAWAERLLWWAAMDERRQRARQNHANSADVSANDPHNNQK</sequence>
<reference evidence="2 3" key="1">
    <citation type="submission" date="2023-11" db="EMBL/GenBank/DDBJ databases">
        <title>Paucibacter sp. nov., isolated from fresh soil in Korea.</title>
        <authorList>
            <person name="Le N.T.T."/>
        </authorList>
    </citation>
    <scope>NUCLEOTIDE SEQUENCE [LARGE SCALE GENOMIC DNA]</scope>
    <source>
        <strain evidence="2 3">R3-3</strain>
    </source>
</reference>
<dbReference type="EMBL" id="JAXCLA010000009">
    <property type="protein sequence ID" value="MDY0747944.1"/>
    <property type="molecule type" value="Genomic_DNA"/>
</dbReference>
<dbReference type="Proteomes" id="UP001285263">
    <property type="component" value="Unassembled WGS sequence"/>
</dbReference>
<feature type="compositionally biased region" description="Acidic residues" evidence="1">
    <location>
        <begin position="40"/>
        <end position="70"/>
    </location>
</feature>
<proteinExistence type="predicted"/>
<evidence type="ECO:0000313" key="3">
    <source>
        <dbReference type="Proteomes" id="UP001285263"/>
    </source>
</evidence>
<comment type="caution">
    <text evidence="2">The sequence shown here is derived from an EMBL/GenBank/DDBJ whole genome shotgun (WGS) entry which is preliminary data.</text>
</comment>
<evidence type="ECO:0000256" key="1">
    <source>
        <dbReference type="SAM" id="MobiDB-lite"/>
    </source>
</evidence>
<feature type="region of interest" description="Disordered" evidence="1">
    <location>
        <begin position="188"/>
        <end position="210"/>
    </location>
</feature>
<name>A0ABU5DRS7_9BURK</name>
<keyword evidence="3" id="KW-1185">Reference proteome</keyword>
<dbReference type="RefSeq" id="WP_320425913.1">
    <property type="nucleotide sequence ID" value="NZ_JAXCLA010000009.1"/>
</dbReference>
<gene>
    <name evidence="2" type="ORF">SNE35_25810</name>
</gene>